<feature type="non-terminal residue" evidence="1">
    <location>
        <position position="1"/>
    </location>
</feature>
<comment type="caution">
    <text evidence="1">The sequence shown here is derived from an EMBL/GenBank/DDBJ whole genome shotgun (WGS) entry which is preliminary data.</text>
</comment>
<reference evidence="1" key="1">
    <citation type="journal article" date="2015" name="Nature">
        <title>Complex archaea that bridge the gap between prokaryotes and eukaryotes.</title>
        <authorList>
            <person name="Spang A."/>
            <person name="Saw J.H."/>
            <person name="Jorgensen S.L."/>
            <person name="Zaremba-Niedzwiedzka K."/>
            <person name="Martijn J."/>
            <person name="Lind A.E."/>
            <person name="van Eijk R."/>
            <person name="Schleper C."/>
            <person name="Guy L."/>
            <person name="Ettema T.J."/>
        </authorList>
    </citation>
    <scope>NUCLEOTIDE SEQUENCE</scope>
</reference>
<gene>
    <name evidence="1" type="ORF">LCGC14_2118820</name>
</gene>
<dbReference type="AlphaFoldDB" id="A0A0F9ERY4"/>
<accession>A0A0F9ERY4</accession>
<protein>
    <submittedName>
        <fullName evidence="1">Uncharacterized protein</fullName>
    </submittedName>
</protein>
<evidence type="ECO:0000313" key="1">
    <source>
        <dbReference type="EMBL" id="KKL69051.1"/>
    </source>
</evidence>
<dbReference type="EMBL" id="LAZR01026339">
    <property type="protein sequence ID" value="KKL69051.1"/>
    <property type="molecule type" value="Genomic_DNA"/>
</dbReference>
<name>A0A0F9ERY4_9ZZZZ</name>
<proteinExistence type="predicted"/>
<organism evidence="1">
    <name type="scientific">marine sediment metagenome</name>
    <dbReference type="NCBI Taxonomy" id="412755"/>
    <lineage>
        <taxon>unclassified sequences</taxon>
        <taxon>metagenomes</taxon>
        <taxon>ecological metagenomes</taxon>
    </lineage>
</organism>
<sequence length="495" mass="54217">SIPLTIFELLEKVFIVNGTNLKVADFGNTKIATANVASHPPDFNTVLTGDSSGAKMIVDYITALTSACVIYGKRTTVATFTSGETISGTDDDGNDIDFNMTAVAEVAPPHWYDWTVYGNSTTFGAMPAQANEGCNYNGRANLTADKDYPHQWYQSRQKMPWDWNYVSLDAQSPVAGNDADAGEVGDIIVVSIPYKDDYLIHACVNTLWVLVGDAAEGGSIVELDLTNGILSSRAWCWDNKQNLYILGTTGILKIPRGLGPPENLTALSWPNFIKDLAYNPATHRIVMGFDRIRNGIKISKTTLADGTNSCWWYDFRAEGLFPESYPEECGTYCMFYYESVDPTYSGLLEGDFDGYIRASNDDAVDDDIGLTDEAIDSYYTLGPIRMGKETKEGVFTSLLGVPAGGITVGSLTKSSDIAWKLWTAETADDLVEKLLANTSPKITGTMTALGTIRGARKRREVRGMYAGIRLGNSTIDETWSLERLQMNYKAGGRLK</sequence>